<dbReference type="InterPro" id="IPR029063">
    <property type="entry name" value="SAM-dependent_MTases_sf"/>
</dbReference>
<dbReference type="PANTHER" id="PTHR43861">
    <property type="entry name" value="TRANS-ACONITATE 2-METHYLTRANSFERASE-RELATED"/>
    <property type="match status" value="1"/>
</dbReference>
<evidence type="ECO:0000256" key="1">
    <source>
        <dbReference type="ARBA" id="ARBA00022679"/>
    </source>
</evidence>
<organism evidence="3">
    <name type="scientific">marine metagenome</name>
    <dbReference type="NCBI Taxonomy" id="408172"/>
    <lineage>
        <taxon>unclassified sequences</taxon>
        <taxon>metagenomes</taxon>
        <taxon>ecological metagenomes</taxon>
    </lineage>
</organism>
<reference evidence="3" key="1">
    <citation type="submission" date="2018-05" db="EMBL/GenBank/DDBJ databases">
        <authorList>
            <person name="Lanie J.A."/>
            <person name="Ng W.-L."/>
            <person name="Kazmierczak K.M."/>
            <person name="Andrzejewski T.M."/>
            <person name="Davidsen T.M."/>
            <person name="Wayne K.J."/>
            <person name="Tettelin H."/>
            <person name="Glass J.I."/>
            <person name="Rusch D."/>
            <person name="Podicherti R."/>
            <person name="Tsui H.-C.T."/>
            <person name="Winkler M.E."/>
        </authorList>
    </citation>
    <scope>NUCLEOTIDE SEQUENCE</scope>
</reference>
<proteinExistence type="predicted"/>
<dbReference type="InterPro" id="IPR041698">
    <property type="entry name" value="Methyltransf_25"/>
</dbReference>
<dbReference type="CDD" id="cd02440">
    <property type="entry name" value="AdoMet_MTases"/>
    <property type="match status" value="1"/>
</dbReference>
<protein>
    <recommendedName>
        <fullName evidence="2">Methyltransferase domain-containing protein</fullName>
    </recommendedName>
</protein>
<name>A0A382RH14_9ZZZZ</name>
<sequence length="233" mass="27106">MESSWISFWNNPDIYRQIRSDFKYKFAKLIFERLLILFDNRTNINILDFGCGDATMANWIVKAGHNLYLYDVSKHYLTKAQEKFSNERNITIVDPDSYNSITNQSIDMVIVSSVTQYLTNLQFKTEMKRWVEILKSGGIVILGDVVPPGSNFMSETLSLFFSSIKHNFVFGFLQLVLLRSKPSRCRTLRKSLHLYKYSKKDIEELASSFGLIVSEHYENIGLFSSRKTYILTK</sequence>
<evidence type="ECO:0000259" key="2">
    <source>
        <dbReference type="Pfam" id="PF13649"/>
    </source>
</evidence>
<dbReference type="Pfam" id="PF13649">
    <property type="entry name" value="Methyltransf_25"/>
    <property type="match status" value="1"/>
</dbReference>
<feature type="domain" description="Methyltransferase" evidence="2">
    <location>
        <begin position="46"/>
        <end position="138"/>
    </location>
</feature>
<dbReference type="GO" id="GO:0016740">
    <property type="term" value="F:transferase activity"/>
    <property type="evidence" value="ECO:0007669"/>
    <property type="project" value="UniProtKB-KW"/>
</dbReference>
<dbReference type="SUPFAM" id="SSF53335">
    <property type="entry name" value="S-adenosyl-L-methionine-dependent methyltransferases"/>
    <property type="match status" value="1"/>
</dbReference>
<dbReference type="AlphaFoldDB" id="A0A382RH14"/>
<dbReference type="EMBL" id="UINC01121669">
    <property type="protein sequence ID" value="SVC96999.1"/>
    <property type="molecule type" value="Genomic_DNA"/>
</dbReference>
<evidence type="ECO:0000313" key="3">
    <source>
        <dbReference type="EMBL" id="SVC96999.1"/>
    </source>
</evidence>
<accession>A0A382RH14</accession>
<dbReference type="Gene3D" id="3.40.50.150">
    <property type="entry name" value="Vaccinia Virus protein VP39"/>
    <property type="match status" value="1"/>
</dbReference>
<keyword evidence="1" id="KW-0808">Transferase</keyword>
<gene>
    <name evidence="3" type="ORF">METZ01_LOCUS349853</name>
</gene>